<dbReference type="PANTHER" id="PTHR47328">
    <property type="match status" value="1"/>
</dbReference>
<reference evidence="2" key="2">
    <citation type="submission" date="2017-07" db="EMBL/GenBank/DDBJ databases">
        <authorList>
            <person name="Gomez-Gil B."/>
            <person name="Enciso-Ibarra K."/>
        </authorList>
    </citation>
    <scope>NUCLEOTIDE SEQUENCE</scope>
    <source>
        <strain evidence="2">CAIM 1827</strain>
    </source>
</reference>
<dbReference type="InterPro" id="IPR035959">
    <property type="entry name" value="RutC-like_sf"/>
</dbReference>
<protein>
    <submittedName>
        <fullName evidence="1">RidA family protein</fullName>
    </submittedName>
</protein>
<dbReference type="CDD" id="cd06150">
    <property type="entry name" value="YjgF_YER057c_UK114_like_2"/>
    <property type="match status" value="1"/>
</dbReference>
<evidence type="ECO:0000313" key="1">
    <source>
        <dbReference type="EMBL" id="MDO6541430.1"/>
    </source>
</evidence>
<organism evidence="1 4">
    <name type="scientific">Photobacterium sanguinicancri</name>
    <dbReference type="NCBI Taxonomy" id="875932"/>
    <lineage>
        <taxon>Bacteria</taxon>
        <taxon>Pseudomonadati</taxon>
        <taxon>Pseudomonadota</taxon>
        <taxon>Gammaproteobacteria</taxon>
        <taxon>Vibrionales</taxon>
        <taxon>Vibrionaceae</taxon>
        <taxon>Photobacterium</taxon>
    </lineage>
</organism>
<evidence type="ECO:0000313" key="3">
    <source>
        <dbReference type="Proteomes" id="UP000215999"/>
    </source>
</evidence>
<name>A0AAW7Y089_9GAMM</name>
<gene>
    <name evidence="2" type="ORF">ASV53_22280</name>
    <name evidence="1" type="ORF">Q4568_02735</name>
</gene>
<reference evidence="1" key="3">
    <citation type="submission" date="2023-07" db="EMBL/GenBank/DDBJ databases">
        <title>Genome content predicts the carbon catabolic preferences of heterotrophic bacteria.</title>
        <authorList>
            <person name="Gralka M."/>
        </authorList>
    </citation>
    <scope>NUCLEOTIDE SEQUENCE</scope>
    <source>
        <strain evidence="1">G2M05</strain>
    </source>
</reference>
<sequence>MTTIQREQTNQRMSKIVKHGDTVYLCGQVGIAGESVADQTKEALRRVEALLNEAGSDKHHMLQVLVWLADMADFQEMNEVWDNWMPEGDAPARACGEAKLARPELKVELIVTAALKDTQ</sequence>
<evidence type="ECO:0000313" key="2">
    <source>
        <dbReference type="EMBL" id="OZS41708.1"/>
    </source>
</evidence>
<dbReference type="Pfam" id="PF01042">
    <property type="entry name" value="Ribonuc_L-PSP"/>
    <property type="match status" value="1"/>
</dbReference>
<dbReference type="EMBL" id="NOIF01000248">
    <property type="protein sequence ID" value="OZS41708.1"/>
    <property type="molecule type" value="Genomic_DNA"/>
</dbReference>
<comment type="caution">
    <text evidence="1">The sequence shown here is derived from an EMBL/GenBank/DDBJ whole genome shotgun (WGS) entry which is preliminary data.</text>
</comment>
<dbReference type="Proteomes" id="UP000215999">
    <property type="component" value="Unassembled WGS sequence"/>
</dbReference>
<dbReference type="InterPro" id="IPR035709">
    <property type="entry name" value="YoaB-like"/>
</dbReference>
<proteinExistence type="predicted"/>
<dbReference type="InterPro" id="IPR006175">
    <property type="entry name" value="YjgF/YER057c/UK114"/>
</dbReference>
<dbReference type="AlphaFoldDB" id="A0AAW7Y089"/>
<keyword evidence="3" id="KW-1185">Reference proteome</keyword>
<reference evidence="2 3" key="1">
    <citation type="journal article" date="2016" name="Antonie Van Leeuwenhoek">
        <title>Photobacterium sanguinicancri sp. nov. isolated from marine animals.</title>
        <authorList>
            <person name="Gomez-Gil B."/>
            <person name="Roque A."/>
            <person name="Rotllant G."/>
            <person name="Romalde J.L."/>
            <person name="Doce A."/>
            <person name="Eggermont M."/>
            <person name="Defoirdt T."/>
        </authorList>
    </citation>
    <scope>NUCLEOTIDE SEQUENCE [LARGE SCALE GENOMIC DNA]</scope>
    <source>
        <strain evidence="2 3">CAIM 1827</strain>
    </source>
</reference>
<dbReference type="EMBL" id="JAUOPU010000002">
    <property type="protein sequence ID" value="MDO6541430.1"/>
    <property type="molecule type" value="Genomic_DNA"/>
</dbReference>
<dbReference type="Gene3D" id="3.30.1330.40">
    <property type="entry name" value="RutC-like"/>
    <property type="match status" value="1"/>
</dbReference>
<dbReference type="Proteomes" id="UP001170624">
    <property type="component" value="Unassembled WGS sequence"/>
</dbReference>
<dbReference type="PANTHER" id="PTHR47328:SF1">
    <property type="entry name" value="RUTC FAMILY PROTEIN YOAB"/>
    <property type="match status" value="1"/>
</dbReference>
<accession>A0AAW7Y089</accession>
<dbReference type="RefSeq" id="WP_062692155.1">
    <property type="nucleotide sequence ID" value="NZ_AP024851.1"/>
</dbReference>
<evidence type="ECO:0000313" key="4">
    <source>
        <dbReference type="Proteomes" id="UP001170624"/>
    </source>
</evidence>
<dbReference type="SUPFAM" id="SSF55298">
    <property type="entry name" value="YjgF-like"/>
    <property type="match status" value="1"/>
</dbReference>